<evidence type="ECO:0000256" key="1">
    <source>
        <dbReference type="ARBA" id="ARBA00009995"/>
    </source>
</evidence>
<dbReference type="InterPro" id="IPR058980">
    <property type="entry name" value="Glyco_transf_N"/>
</dbReference>
<dbReference type="OMA" id="EYCIREM"/>
<dbReference type="SMR" id="A0A803KTT2"/>
<evidence type="ECO:0000256" key="3">
    <source>
        <dbReference type="RuleBase" id="RU003718"/>
    </source>
</evidence>
<reference evidence="6" key="2">
    <citation type="submission" date="2021-03" db="UniProtKB">
        <authorList>
            <consortium name="EnsemblPlants"/>
        </authorList>
    </citation>
    <scope>IDENTIFICATION</scope>
</reference>
<dbReference type="RefSeq" id="XP_021752804.1">
    <property type="nucleotide sequence ID" value="XM_021897112.1"/>
</dbReference>
<feature type="domain" description="Glycosyltransferase N-terminal" evidence="5">
    <location>
        <begin position="13"/>
        <end position="47"/>
    </location>
</feature>
<dbReference type="Gramene" id="AUR62002440-RA">
    <property type="protein sequence ID" value="AUR62002440-RA:cds"/>
    <property type="gene ID" value="AUR62002440"/>
</dbReference>
<evidence type="ECO:0000313" key="6">
    <source>
        <dbReference type="EnsemblPlants" id="AUR62002440-RA:cds"/>
    </source>
</evidence>
<dbReference type="AlphaFoldDB" id="A0A803KTT2"/>
<sequence>MEEETKSSIQPHVLVFPFPIQGHINPMLQFSKRLASKGLKVTLVTTQSLSKLLPPQSESSLIQIRSIYDGLKEGEKLDHEGYLELFQRVVPISLANLIEEYKVTSHPVKFIVYDCLITWVLDLARTVGIDGAPFFTQSATVHSIHYHVYEGALKFPFKSSLISMPSIPLLKVDEMPSLIVNPGIYPSLNDLNINQSLNFHKASLLFFNTFDNLESQVLDWMRSQWPIKTIGPAIPSMYLDKRLENDNEYGLSFFKPETNACLQWLDARESSSVVYIAMGSLASLEAEEMEEIAKGVLNTKKHFLWVVRASEEGKLPPNFKEEISGKGLVVNWCPQLAVLAHRAIGCFVTHCGWNSTLEAISIGVPLVAMPQWVDQPTNAKYINDVWRNGVRLKVDEKGIVTRDELQGCILEVMEGERASEIRSNVAKWKKLAQEAMDEGGSSDRNIEEFAAKLKNM</sequence>
<dbReference type="GO" id="GO:0080044">
    <property type="term" value="F:quercetin 7-O-glucosyltransferase activity"/>
    <property type="evidence" value="ECO:0007669"/>
    <property type="project" value="TreeGrafter"/>
</dbReference>
<comment type="similarity">
    <text evidence="1 3">Belongs to the UDP-glycosyltransferase family.</text>
</comment>
<dbReference type="GeneID" id="110718274"/>
<dbReference type="PANTHER" id="PTHR11926:SF1560">
    <property type="entry name" value="UDP-GLYCOSYLTRANSFERASE 74E1-RELATED"/>
    <property type="match status" value="1"/>
</dbReference>
<dbReference type="FunFam" id="3.40.50.2000:FF:000019">
    <property type="entry name" value="Glycosyltransferase"/>
    <property type="match status" value="1"/>
</dbReference>
<dbReference type="InterPro" id="IPR002213">
    <property type="entry name" value="UDP_glucos_trans"/>
</dbReference>
<dbReference type="PROSITE" id="PS00375">
    <property type="entry name" value="UDPGT"/>
    <property type="match status" value="1"/>
</dbReference>
<proteinExistence type="inferred from homology"/>
<keyword evidence="3" id="KW-0328">Glycosyltransferase</keyword>
<dbReference type="EC" id="2.4.1.-" evidence="4"/>
<accession>A0A803KTT2</accession>
<dbReference type="EnsemblPlants" id="AUR62002440-RA">
    <property type="protein sequence ID" value="AUR62002440-RA:cds"/>
    <property type="gene ID" value="AUR62002440"/>
</dbReference>
<organism evidence="6 7">
    <name type="scientific">Chenopodium quinoa</name>
    <name type="common">Quinoa</name>
    <dbReference type="NCBI Taxonomy" id="63459"/>
    <lineage>
        <taxon>Eukaryota</taxon>
        <taxon>Viridiplantae</taxon>
        <taxon>Streptophyta</taxon>
        <taxon>Embryophyta</taxon>
        <taxon>Tracheophyta</taxon>
        <taxon>Spermatophyta</taxon>
        <taxon>Magnoliopsida</taxon>
        <taxon>eudicotyledons</taxon>
        <taxon>Gunneridae</taxon>
        <taxon>Pentapetalae</taxon>
        <taxon>Caryophyllales</taxon>
        <taxon>Chenopodiaceae</taxon>
        <taxon>Chenopodioideae</taxon>
        <taxon>Atripliceae</taxon>
        <taxon>Chenopodium</taxon>
    </lineage>
</organism>
<dbReference type="Proteomes" id="UP000596660">
    <property type="component" value="Unplaced"/>
</dbReference>
<name>A0A803KTT2_CHEQI</name>
<gene>
    <name evidence="6" type="primary">LOC110718274</name>
</gene>
<evidence type="ECO:0000259" key="5">
    <source>
        <dbReference type="Pfam" id="PF26168"/>
    </source>
</evidence>
<dbReference type="CDD" id="cd03784">
    <property type="entry name" value="GT1_Gtf-like"/>
    <property type="match status" value="1"/>
</dbReference>
<keyword evidence="2 3" id="KW-0808">Transferase</keyword>
<evidence type="ECO:0000256" key="4">
    <source>
        <dbReference type="RuleBase" id="RU362057"/>
    </source>
</evidence>
<dbReference type="Pfam" id="PF00201">
    <property type="entry name" value="UDPGT"/>
    <property type="match status" value="1"/>
</dbReference>
<dbReference type="PANTHER" id="PTHR11926">
    <property type="entry name" value="GLUCOSYL/GLUCURONOSYL TRANSFERASES"/>
    <property type="match status" value="1"/>
</dbReference>
<dbReference type="OrthoDB" id="5835829at2759"/>
<protein>
    <recommendedName>
        <fullName evidence="4">Glycosyltransferase</fullName>
        <ecNumber evidence="4">2.4.1.-</ecNumber>
    </recommendedName>
</protein>
<dbReference type="InterPro" id="IPR035595">
    <property type="entry name" value="UDP_glycos_trans_CS"/>
</dbReference>
<reference evidence="6" key="1">
    <citation type="journal article" date="2017" name="Nature">
        <title>The genome of Chenopodium quinoa.</title>
        <authorList>
            <person name="Jarvis D.E."/>
            <person name="Ho Y.S."/>
            <person name="Lightfoot D.J."/>
            <person name="Schmoeckel S.M."/>
            <person name="Li B."/>
            <person name="Borm T.J.A."/>
            <person name="Ohyanagi H."/>
            <person name="Mineta K."/>
            <person name="Michell C.T."/>
            <person name="Saber N."/>
            <person name="Kharbatia N.M."/>
            <person name="Rupper R.R."/>
            <person name="Sharp A.R."/>
            <person name="Dally N."/>
            <person name="Boughton B.A."/>
            <person name="Woo Y.H."/>
            <person name="Gao G."/>
            <person name="Schijlen E.G.W.M."/>
            <person name="Guo X."/>
            <person name="Momin A.A."/>
            <person name="Negrao S."/>
            <person name="Al-Babili S."/>
            <person name="Gehring C."/>
            <person name="Roessner U."/>
            <person name="Jung C."/>
            <person name="Murphy K."/>
            <person name="Arold S.T."/>
            <person name="Gojobori T."/>
            <person name="van der Linden C.G."/>
            <person name="van Loo E.N."/>
            <person name="Jellen E.N."/>
            <person name="Maughan P.J."/>
            <person name="Tester M."/>
        </authorList>
    </citation>
    <scope>NUCLEOTIDE SEQUENCE [LARGE SCALE GENOMIC DNA]</scope>
    <source>
        <strain evidence="6">cv. PI 614886</strain>
    </source>
</reference>
<evidence type="ECO:0000313" key="7">
    <source>
        <dbReference type="Proteomes" id="UP000596660"/>
    </source>
</evidence>
<dbReference type="GO" id="GO:0080043">
    <property type="term" value="F:quercetin 3-O-glucosyltransferase activity"/>
    <property type="evidence" value="ECO:0007669"/>
    <property type="project" value="TreeGrafter"/>
</dbReference>
<dbReference type="SUPFAM" id="SSF53756">
    <property type="entry name" value="UDP-Glycosyltransferase/glycogen phosphorylase"/>
    <property type="match status" value="1"/>
</dbReference>
<dbReference type="KEGG" id="cqi:110718274"/>
<keyword evidence="7" id="KW-1185">Reference proteome</keyword>
<dbReference type="Gene3D" id="3.40.50.2000">
    <property type="entry name" value="Glycogen Phosphorylase B"/>
    <property type="match status" value="2"/>
</dbReference>
<dbReference type="Pfam" id="PF26168">
    <property type="entry name" value="Glyco_transf_N"/>
    <property type="match status" value="1"/>
</dbReference>
<evidence type="ECO:0000256" key="2">
    <source>
        <dbReference type="ARBA" id="ARBA00022679"/>
    </source>
</evidence>